<keyword evidence="1" id="KW-0472">Membrane</keyword>
<protein>
    <submittedName>
        <fullName evidence="2">Acriflavin resistance protein</fullName>
    </submittedName>
</protein>
<dbReference type="PRINTS" id="PR00702">
    <property type="entry name" value="ACRIFLAVINRP"/>
</dbReference>
<dbReference type="RefSeq" id="WP_128987031.1">
    <property type="nucleotide sequence ID" value="NZ_PDJZ01000010.1"/>
</dbReference>
<keyword evidence="1" id="KW-0812">Transmembrane</keyword>
<feature type="transmembrane region" description="Helical" evidence="1">
    <location>
        <begin position="334"/>
        <end position="354"/>
    </location>
</feature>
<feature type="transmembrane region" description="Helical" evidence="1">
    <location>
        <begin position="464"/>
        <end position="487"/>
    </location>
</feature>
<dbReference type="SUPFAM" id="SSF82693">
    <property type="entry name" value="Multidrug efflux transporter AcrB pore domain, PN1, PN2, PC1 and PC2 subdomains"/>
    <property type="match status" value="2"/>
</dbReference>
<dbReference type="EMBL" id="PDJZ01000010">
    <property type="protein sequence ID" value="RXJ83591.1"/>
    <property type="molecule type" value="Genomic_DNA"/>
</dbReference>
<proteinExistence type="predicted"/>
<evidence type="ECO:0000313" key="3">
    <source>
        <dbReference type="Proteomes" id="UP000290870"/>
    </source>
</evidence>
<dbReference type="SUPFAM" id="SSF82714">
    <property type="entry name" value="Multidrug efflux transporter AcrB TolC docking domain, DN and DC subdomains"/>
    <property type="match status" value="2"/>
</dbReference>
<comment type="caution">
    <text evidence="2">The sequence shown here is derived from an EMBL/GenBank/DDBJ whole genome shotgun (WGS) entry which is preliminary data.</text>
</comment>
<dbReference type="GO" id="GO:0042910">
    <property type="term" value="F:xenobiotic transmembrane transporter activity"/>
    <property type="evidence" value="ECO:0007669"/>
    <property type="project" value="TreeGrafter"/>
</dbReference>
<dbReference type="PANTHER" id="PTHR32063:SF0">
    <property type="entry name" value="SWARMING MOTILITY PROTEIN SWRC"/>
    <property type="match status" value="1"/>
</dbReference>
<dbReference type="InterPro" id="IPR027463">
    <property type="entry name" value="AcrB_DN_DC_subdom"/>
</dbReference>
<evidence type="ECO:0000313" key="2">
    <source>
        <dbReference type="EMBL" id="RXJ83591.1"/>
    </source>
</evidence>
<dbReference type="Pfam" id="PF00873">
    <property type="entry name" value="ACR_tran"/>
    <property type="match status" value="1"/>
</dbReference>
<sequence length="1043" mass="114224">MDLIKFSIKNPVTIIVAVLIVVLFGLISLGNLPYQLTPNVTKPEIKITTVWPGATPYEIEREIIEEQEDALKSLNNLVEYESSSSDNSGEITLTFKLGTDIRVALQDVSNKLNEVSSYPDNVDEPIIETATASPVIWMMLQTLEENNRHIDEYKTFFENEIKPIIKRVDGVAGTMGGGGREQEMQINLDVNKLAAFNLTIPQVIGILQSENIDVSAGTLNMGRRAYRIRTVHKFTTPQDIEDIILVSNQEQRVRVGDIAKVDFGYETPNTVAMFLGKDGIFLGVQPSADANIVQLTNDVEKVVNELNENILKKEGLNIKWLYDQRPYIVGSVDLVKQNIIVGGVLAVFILILFLRAVSPTAVVAVAIPISVIGTFIILESMGRSLNTISLAGISFAVGMLVDSAIVVLENIDRHRKEGMSISEAAYKGTKEVWGALIASASTTMAVFLPIVFLQDEAGQLFKDIAIAVVAAVTFSLFVSISVIPMLWKKFASISGKEPRGESNLTNFGNKIVKTFMRFVNWSLKSVMTKVITISSLALFSVLTIWALFPKMDYLPQGNKNLIFNILITPPGLSYEERYNMGAYLMKSVEPNIGKDVDGVPGINRAFFVSFGDFNLFGGTSMHESRARELIPFFRPIINSMPSVFGVSLQSGVFESGIGEGKTVNIDISGEKIEEIANVGATLFMASSQAIQGAQVRPVPSIELLYPEVRIKPNQDSLKALDLSSNDLGIMADVLMSGRKISDFEQDGKKKIDLVLKANDEQIKTPEDILSSLVVVPNGSLVPFSSLASAQATTGISEIRHLDGKRTITLQITPPNNMTIQETMGILDVMIEKLKSEGKIPDNLTIGISGTADKLTETIGMLSLNFLLALVIVYLLMSALFGNFLYPIVIMFTVPLATAGGFIGLALTNKFLEPQPLDVLTMLGFIILVGIVVNNAILIVHQSLNLIREEGYEHKRAVVEATRTRIRPIYMSSLTSIFGMLPLVLIPGPGSEFYRGLGSVITGGLAFSTIFTIFVTPALLMFFIKLEQRVSKGKKVETIDLSKA</sequence>
<dbReference type="OrthoDB" id="8430015at2"/>
<organism evidence="2 3">
    <name type="scientific">Arcobacter cloacae</name>
    <dbReference type="NCBI Taxonomy" id="1054034"/>
    <lineage>
        <taxon>Bacteria</taxon>
        <taxon>Pseudomonadati</taxon>
        <taxon>Campylobacterota</taxon>
        <taxon>Epsilonproteobacteria</taxon>
        <taxon>Campylobacterales</taxon>
        <taxon>Arcobacteraceae</taxon>
        <taxon>Arcobacter</taxon>
    </lineage>
</organism>
<accession>A0A4Q0ZFD9</accession>
<dbReference type="Gene3D" id="3.30.70.1320">
    <property type="entry name" value="Multidrug efflux transporter AcrB pore domain like"/>
    <property type="match status" value="1"/>
</dbReference>
<dbReference type="Proteomes" id="UP000290870">
    <property type="component" value="Unassembled WGS sequence"/>
</dbReference>
<feature type="transmembrane region" description="Helical" evidence="1">
    <location>
        <begin position="432"/>
        <end position="452"/>
    </location>
</feature>
<feature type="transmembrane region" description="Helical" evidence="1">
    <location>
        <begin position="12"/>
        <end position="34"/>
    </location>
</feature>
<feature type="transmembrane region" description="Helical" evidence="1">
    <location>
        <begin position="361"/>
        <end position="378"/>
    </location>
</feature>
<feature type="transmembrane region" description="Helical" evidence="1">
    <location>
        <begin position="858"/>
        <end position="876"/>
    </location>
</feature>
<feature type="transmembrane region" description="Helical" evidence="1">
    <location>
        <begin position="918"/>
        <end position="939"/>
    </location>
</feature>
<dbReference type="Gene3D" id="3.30.70.1440">
    <property type="entry name" value="Multidrug efflux transporter AcrB pore domain"/>
    <property type="match status" value="1"/>
</dbReference>
<dbReference type="SUPFAM" id="SSF82866">
    <property type="entry name" value="Multidrug efflux transporter AcrB transmembrane domain"/>
    <property type="match status" value="2"/>
</dbReference>
<feature type="transmembrane region" description="Helical" evidence="1">
    <location>
        <begin position="999"/>
        <end position="1023"/>
    </location>
</feature>
<reference evidence="2 3" key="1">
    <citation type="submission" date="2017-10" db="EMBL/GenBank/DDBJ databases">
        <title>Genomics of the genus Arcobacter.</title>
        <authorList>
            <person name="Perez-Cataluna A."/>
            <person name="Figueras M.J."/>
        </authorList>
    </citation>
    <scope>NUCLEOTIDE SEQUENCE [LARGE SCALE GENOMIC DNA]</scope>
    <source>
        <strain evidence="2 3">F26</strain>
    </source>
</reference>
<gene>
    <name evidence="2" type="ORF">CRU90_09390</name>
</gene>
<feature type="transmembrane region" description="Helical" evidence="1">
    <location>
        <begin position="390"/>
        <end position="411"/>
    </location>
</feature>
<dbReference type="Gene3D" id="1.20.1640.10">
    <property type="entry name" value="Multidrug efflux transporter AcrB transmembrane domain"/>
    <property type="match status" value="2"/>
</dbReference>
<dbReference type="AlphaFoldDB" id="A0A4Q0ZFD9"/>
<name>A0A4Q0ZFD9_9BACT</name>
<dbReference type="PANTHER" id="PTHR32063">
    <property type="match status" value="1"/>
</dbReference>
<feature type="transmembrane region" description="Helical" evidence="1">
    <location>
        <begin position="526"/>
        <end position="548"/>
    </location>
</feature>
<feature type="transmembrane region" description="Helical" evidence="1">
    <location>
        <begin position="968"/>
        <end position="987"/>
    </location>
</feature>
<dbReference type="Gene3D" id="3.30.2090.10">
    <property type="entry name" value="Multidrug efflux transporter AcrB TolC docking domain, DN and DC subdomains"/>
    <property type="match status" value="2"/>
</dbReference>
<feature type="transmembrane region" description="Helical" evidence="1">
    <location>
        <begin position="883"/>
        <end position="906"/>
    </location>
</feature>
<dbReference type="GO" id="GO:0005886">
    <property type="term" value="C:plasma membrane"/>
    <property type="evidence" value="ECO:0007669"/>
    <property type="project" value="TreeGrafter"/>
</dbReference>
<dbReference type="InterPro" id="IPR001036">
    <property type="entry name" value="Acrflvin-R"/>
</dbReference>
<dbReference type="Gene3D" id="3.30.70.1430">
    <property type="entry name" value="Multidrug efflux transporter AcrB pore domain"/>
    <property type="match status" value="2"/>
</dbReference>
<evidence type="ECO:0000256" key="1">
    <source>
        <dbReference type="SAM" id="Phobius"/>
    </source>
</evidence>
<keyword evidence="1" id="KW-1133">Transmembrane helix</keyword>